<organism evidence="1 2">
    <name type="scientific">Nicotiana tabacum</name>
    <name type="common">Common tobacco</name>
    <dbReference type="NCBI Taxonomy" id="4097"/>
    <lineage>
        <taxon>Eukaryota</taxon>
        <taxon>Viridiplantae</taxon>
        <taxon>Streptophyta</taxon>
        <taxon>Embryophyta</taxon>
        <taxon>Tracheophyta</taxon>
        <taxon>Spermatophyta</taxon>
        <taxon>Magnoliopsida</taxon>
        <taxon>eudicotyledons</taxon>
        <taxon>Gunneridae</taxon>
        <taxon>Pentapetalae</taxon>
        <taxon>asterids</taxon>
        <taxon>lamiids</taxon>
        <taxon>Solanales</taxon>
        <taxon>Solanaceae</taxon>
        <taxon>Nicotianoideae</taxon>
        <taxon>Nicotianeae</taxon>
        <taxon>Nicotiana</taxon>
    </lineage>
</organism>
<keyword evidence="1" id="KW-1185">Reference proteome</keyword>
<sequence length="782" mass="88671">MTILENDMNKYSGCWTDEDTSDDECKENTENCFMARGETSEDGFGNPKIILILVELTNKDPCKLGYLKEGGNSILQEHHRKSCKGKWYLDSACSSHMTDDKNLFKEVTKINGENVKIGDDSKGNVVGTGTVPFGNNCDIIEVYVVDGLNYNLLRISRLCDLGYEVKFKKTGCAIEDETCKIILPRKRYGNVYILDGIENLDSHLCLASISDDPWLWHKKLGNSSMHLIENLSKHDLVIGLPKLNFSRNHVCNACHIGKQTRNTFKTKDIVSTTKLLQLLHMDLFGPTRTASIGGKLYAFVIIDDYSRFIWVIFLSHKDETLKHFEIFYKRIEREKGYLITTIQSDHGGEFESRSFEGLCNDQGSFRVYNKCTLSVEESVHVIFDENNSMAEKGIIASDEDTSQEVSQTNKPQKSTDIPSIVTKSTNEPVINSTKQQKESTTFAVGTRPNEWRSKPEYPRKFIIGDPSEGMKTRGSLKKKENIALIYQVEPKKVDEALKDSSWIQAMFTRGKVDTTLFIKRSTEGNLTIQIYVDDIIFGSTNLLLCKDFSNLMQSEFEMSMMGELTFFLGLQIHQSKNGIFICQTKYTKELIQKFGMSNAKSIGIPMSPSISLDMDEQGKSVDETKYHGMIGSLLYLRLVDQISCSVFVNMPGDKEDRKSTSGTCQLLGKALISWNSKKQGSVVLSTTEAEMRDHIIGEDYELWDIVTDGPLATLKINDERVEVPNTRHDCTAEDLKKWEKNAKAKKWLVCGLSPDEYNRIQNCIIAKEIWDTLQVAYEEHLR</sequence>
<proteinExistence type="predicted"/>
<accession>A0AC58TCV0</accession>
<name>A0AC58TCV0_TOBAC</name>
<evidence type="ECO:0000313" key="1">
    <source>
        <dbReference type="Proteomes" id="UP000790787"/>
    </source>
</evidence>
<protein>
    <submittedName>
        <fullName evidence="2">Uncharacterized protein LOC142173366</fullName>
    </submittedName>
</protein>
<evidence type="ECO:0000313" key="2">
    <source>
        <dbReference type="RefSeq" id="XP_075095048.1"/>
    </source>
</evidence>
<dbReference type="RefSeq" id="XP_075095048.1">
    <property type="nucleotide sequence ID" value="XM_075238947.1"/>
</dbReference>
<dbReference type="Proteomes" id="UP000790787">
    <property type="component" value="Chromosome 19"/>
</dbReference>
<reference evidence="1" key="1">
    <citation type="journal article" date="2014" name="Nat. Commun.">
        <title>The tobacco genome sequence and its comparison with those of tomato and potato.</title>
        <authorList>
            <person name="Sierro N."/>
            <person name="Battey J.N."/>
            <person name="Ouadi S."/>
            <person name="Bakaher N."/>
            <person name="Bovet L."/>
            <person name="Willig A."/>
            <person name="Goepfert S."/>
            <person name="Peitsch M.C."/>
            <person name="Ivanov N.V."/>
        </authorList>
    </citation>
    <scope>NUCLEOTIDE SEQUENCE [LARGE SCALE GENOMIC DNA]</scope>
</reference>
<reference evidence="2" key="2">
    <citation type="submission" date="2025-08" db="UniProtKB">
        <authorList>
            <consortium name="RefSeq"/>
        </authorList>
    </citation>
    <scope>IDENTIFICATION</scope>
    <source>
        <tissue evidence="2">Leaf</tissue>
    </source>
</reference>
<gene>
    <name evidence="2" type="primary">LOC142173366</name>
</gene>